<dbReference type="InterPro" id="IPR029903">
    <property type="entry name" value="RmlD-like-bd"/>
</dbReference>
<protein>
    <recommendedName>
        <fullName evidence="5">dTDP-4-dehydrorhamnose reductase</fullName>
        <ecNumber evidence="5">1.1.1.133</ecNumber>
    </recommendedName>
</protein>
<sequence>MVDFEKALSTSNTAIPGLLVLEIPVHGDNRGWFKENWHREKMAAVGLPDFGPVQNNVSFNAVAGTTRGIHAEPWDKLVSVVSGRIFGAWVDLRAGSTFGNVHTAEIDAGRAVFVPRGVGNAFQALEDETGYIYLVNDHWSPDADYTAVNLGDEALAIDWPIALSDAELSAKDRSHPPLSSVAPMPPRKILVLGAAGQVGRALRQMYAGADHVEFVDRSDIELGGVSLDGARPWGQYATIINAVAYTAVDAAETAAGRTAAWNTNVAGVAELARVACRYRITLVHISSDYVFDGASESPYREDHPASPLGVYGQTKAAGDQIVATVPRHYIVRTSWVIGEGRNFVTTMLALADRGVDPSVVDDQFGRLTFADEIARAIRHLLDTDAPFGIYNVTGSGPVTSWADIARQVFELSGHDPGRVTGVSTDSYFASAAGPVAPRPRYSVLSLVKVESTGFSPAGDARLASFVDAMREPTD</sequence>
<gene>
    <name evidence="7" type="ORF">BST17_03105</name>
</gene>
<feature type="domain" description="RmlD-like substrate binding" evidence="6">
    <location>
        <begin position="188"/>
        <end position="456"/>
    </location>
</feature>
<feature type="active site" description="Proton acceptor" evidence="3">
    <location>
        <position position="70"/>
    </location>
</feature>
<dbReference type="PANTHER" id="PTHR10491">
    <property type="entry name" value="DTDP-4-DEHYDRORHAMNOSE REDUCTASE"/>
    <property type="match status" value="1"/>
</dbReference>
<dbReference type="InterPro" id="IPR011051">
    <property type="entry name" value="RmlC_Cupin_sf"/>
</dbReference>
<dbReference type="SUPFAM" id="SSF51182">
    <property type="entry name" value="RmlC-like cupins"/>
    <property type="match status" value="1"/>
</dbReference>
<dbReference type="PANTHER" id="PTHR10491:SF4">
    <property type="entry name" value="METHIONINE ADENOSYLTRANSFERASE 2 SUBUNIT BETA"/>
    <property type="match status" value="1"/>
</dbReference>
<dbReference type="UniPathway" id="UPA00124"/>
<proteinExistence type="inferred from homology"/>
<evidence type="ECO:0000256" key="3">
    <source>
        <dbReference type="PIRSR" id="PIRSR600888-1"/>
    </source>
</evidence>
<evidence type="ECO:0000256" key="4">
    <source>
        <dbReference type="PIRSR" id="PIRSR600888-3"/>
    </source>
</evidence>
<evidence type="ECO:0000259" key="6">
    <source>
        <dbReference type="Pfam" id="PF04321"/>
    </source>
</evidence>
<dbReference type="Gene3D" id="2.60.120.10">
    <property type="entry name" value="Jelly Rolls"/>
    <property type="match status" value="1"/>
</dbReference>
<dbReference type="RefSeq" id="WP_083055469.1">
    <property type="nucleotide sequence ID" value="NZ_JACKVM010000008.1"/>
</dbReference>
<dbReference type="STRING" id="564198.BST17_03105"/>
<dbReference type="Gene3D" id="3.90.25.10">
    <property type="entry name" value="UDP-galactose 4-epimerase, domain 1"/>
    <property type="match status" value="1"/>
</dbReference>
<comment type="caution">
    <text evidence="7">The sequence shown here is derived from an EMBL/GenBank/DDBJ whole genome shotgun (WGS) entry which is preliminary data.</text>
</comment>
<dbReference type="CDD" id="cd05254">
    <property type="entry name" value="dTDP_HR_like_SDR_e"/>
    <property type="match status" value="1"/>
</dbReference>
<feature type="active site" description="Proton donor" evidence="3">
    <location>
        <position position="133"/>
    </location>
</feature>
<keyword evidence="5" id="KW-0560">Oxidoreductase</keyword>
<feature type="site" description="Participates in a stacking interaction with the thymidine ring of dTDP-4-oxo-6-deoxyglucose" evidence="4">
    <location>
        <position position="139"/>
    </location>
</feature>
<evidence type="ECO:0000313" key="8">
    <source>
        <dbReference type="Proteomes" id="UP000192366"/>
    </source>
</evidence>
<dbReference type="EMBL" id="MVHJ01000002">
    <property type="protein sequence ID" value="ORA06649.1"/>
    <property type="molecule type" value="Genomic_DNA"/>
</dbReference>
<organism evidence="7 8">
    <name type="scientific">Mycolicibacterium bacteremicum</name>
    <name type="common">Mycobacterium bacteremicum</name>
    <dbReference type="NCBI Taxonomy" id="564198"/>
    <lineage>
        <taxon>Bacteria</taxon>
        <taxon>Bacillati</taxon>
        <taxon>Actinomycetota</taxon>
        <taxon>Actinomycetes</taxon>
        <taxon>Mycobacteriales</taxon>
        <taxon>Mycobacteriaceae</taxon>
        <taxon>Mycolicibacterium</taxon>
    </lineage>
</organism>
<dbReference type="InterPro" id="IPR014710">
    <property type="entry name" value="RmlC-like_jellyroll"/>
</dbReference>
<dbReference type="InterPro" id="IPR036291">
    <property type="entry name" value="NAD(P)-bd_dom_sf"/>
</dbReference>
<evidence type="ECO:0000256" key="1">
    <source>
        <dbReference type="ARBA" id="ARBA00010154"/>
    </source>
</evidence>
<keyword evidence="5" id="KW-0521">NADP</keyword>
<dbReference type="Gene3D" id="3.40.50.720">
    <property type="entry name" value="NAD(P)-binding Rossmann-like Domain"/>
    <property type="match status" value="1"/>
</dbReference>
<dbReference type="GO" id="GO:0008831">
    <property type="term" value="F:dTDP-4-dehydrorhamnose reductase activity"/>
    <property type="evidence" value="ECO:0007669"/>
    <property type="project" value="UniProtKB-EC"/>
</dbReference>
<comment type="similarity">
    <text evidence="2 5">Belongs to the dTDP-4-dehydrorhamnose reductase family.</text>
</comment>
<comment type="function">
    <text evidence="5">Catalyzes the reduction of dTDP-6-deoxy-L-lyxo-4-hexulose to yield dTDP-L-rhamnose.</text>
</comment>
<evidence type="ECO:0000256" key="2">
    <source>
        <dbReference type="ARBA" id="ARBA00010944"/>
    </source>
</evidence>
<dbReference type="GO" id="GO:0008830">
    <property type="term" value="F:dTDP-4-dehydrorhamnose 3,5-epimerase activity"/>
    <property type="evidence" value="ECO:0007669"/>
    <property type="project" value="InterPro"/>
</dbReference>
<evidence type="ECO:0000256" key="5">
    <source>
        <dbReference type="RuleBase" id="RU364082"/>
    </source>
</evidence>
<dbReference type="Proteomes" id="UP000192366">
    <property type="component" value="Unassembled WGS sequence"/>
</dbReference>
<dbReference type="GO" id="GO:0019305">
    <property type="term" value="P:dTDP-rhamnose biosynthetic process"/>
    <property type="evidence" value="ECO:0007669"/>
    <property type="project" value="UniProtKB-UniPathway"/>
</dbReference>
<dbReference type="SUPFAM" id="SSF51735">
    <property type="entry name" value="NAD(P)-binding Rossmann-fold domains"/>
    <property type="match status" value="1"/>
</dbReference>
<dbReference type="EC" id="1.1.1.133" evidence="5"/>
<reference evidence="7 8" key="1">
    <citation type="submission" date="2017-02" db="EMBL/GenBank/DDBJ databases">
        <title>The new phylogeny of genus Mycobacterium.</title>
        <authorList>
            <person name="Tortoli E."/>
            <person name="Trovato A."/>
            <person name="Cirillo D.M."/>
        </authorList>
    </citation>
    <scope>NUCLEOTIDE SEQUENCE [LARGE SCALE GENOMIC DNA]</scope>
    <source>
        <strain evidence="7 8">DSM 45578</strain>
    </source>
</reference>
<accession>A0A1W9Z380</accession>
<dbReference type="InterPro" id="IPR000888">
    <property type="entry name" value="RmlC-like"/>
</dbReference>
<dbReference type="GO" id="GO:0005829">
    <property type="term" value="C:cytosol"/>
    <property type="evidence" value="ECO:0007669"/>
    <property type="project" value="TreeGrafter"/>
</dbReference>
<comment type="similarity">
    <text evidence="1">Belongs to the dTDP-4-dehydrorhamnose 3,5-epimerase family.</text>
</comment>
<dbReference type="Pfam" id="PF00908">
    <property type="entry name" value="dTDP_sugar_isom"/>
    <property type="match status" value="1"/>
</dbReference>
<dbReference type="AlphaFoldDB" id="A0A1W9Z380"/>
<name>A0A1W9Z380_MYCBA</name>
<dbReference type="OrthoDB" id="9803892at2"/>
<dbReference type="CDD" id="cd00438">
    <property type="entry name" value="cupin_RmlC"/>
    <property type="match status" value="1"/>
</dbReference>
<dbReference type="Pfam" id="PF04321">
    <property type="entry name" value="RmlD_sub_bind"/>
    <property type="match status" value="1"/>
</dbReference>
<comment type="pathway">
    <text evidence="5">Carbohydrate biosynthesis; dTDP-L-rhamnose biosynthesis.</text>
</comment>
<dbReference type="InterPro" id="IPR005913">
    <property type="entry name" value="dTDP_dehydrorham_reduct"/>
</dbReference>
<keyword evidence="8" id="KW-1185">Reference proteome</keyword>
<evidence type="ECO:0000313" key="7">
    <source>
        <dbReference type="EMBL" id="ORA06649.1"/>
    </source>
</evidence>